<feature type="region of interest" description="Disordered" evidence="5">
    <location>
        <begin position="153"/>
        <end position="174"/>
    </location>
</feature>
<feature type="compositionally biased region" description="Low complexity" evidence="5">
    <location>
        <begin position="153"/>
        <end position="162"/>
    </location>
</feature>
<reference evidence="7 8" key="1">
    <citation type="journal article" date="2024" name="Nat. Commun.">
        <title>Phylogenomics reveals the evolutionary origins of lichenization in chlorophyte algae.</title>
        <authorList>
            <person name="Puginier C."/>
            <person name="Libourel C."/>
            <person name="Otte J."/>
            <person name="Skaloud P."/>
            <person name="Haon M."/>
            <person name="Grisel S."/>
            <person name="Petersen M."/>
            <person name="Berrin J.G."/>
            <person name="Delaux P.M."/>
            <person name="Dal Grande F."/>
            <person name="Keller J."/>
        </authorList>
    </citation>
    <scope>NUCLEOTIDE SEQUENCE [LARGE SCALE GENOMIC DNA]</scope>
    <source>
        <strain evidence="7 8">SAG 2036</strain>
    </source>
</reference>
<feature type="region of interest" description="Disordered" evidence="5">
    <location>
        <begin position="295"/>
        <end position="324"/>
    </location>
</feature>
<evidence type="ECO:0000313" key="8">
    <source>
        <dbReference type="Proteomes" id="UP001465755"/>
    </source>
</evidence>
<dbReference type="InterPro" id="IPR017907">
    <property type="entry name" value="Znf_RING_CS"/>
</dbReference>
<evidence type="ECO:0000313" key="7">
    <source>
        <dbReference type="EMBL" id="KAK9811160.1"/>
    </source>
</evidence>
<dbReference type="PROSITE" id="PS00518">
    <property type="entry name" value="ZF_RING_1"/>
    <property type="match status" value="1"/>
</dbReference>
<dbReference type="Pfam" id="PF15227">
    <property type="entry name" value="zf-C3HC4_4"/>
    <property type="match status" value="1"/>
</dbReference>
<dbReference type="InterPro" id="IPR001841">
    <property type="entry name" value="Znf_RING"/>
</dbReference>
<keyword evidence="8" id="KW-1185">Reference proteome</keyword>
<evidence type="ECO:0000256" key="3">
    <source>
        <dbReference type="ARBA" id="ARBA00022833"/>
    </source>
</evidence>
<gene>
    <name evidence="7" type="ORF">WJX73_007432</name>
</gene>
<sequence>MSGWVLFEALDSLAAWSKTTWSDPVIRSSLREVDRRFEKEAAAIIAEYDSLTARRRLPVSLLTTLGSSADGLQQGSKAWNKIKERVAWARRYARINALALRKIAKKHDKLMRTRTGHLFLQRCWKGEAVVRTFLGGPLHAELAAVQDLLHQSSASQQPDAAANTAQGSGDPGHLVEQLMSNTARDENDPCTAGVASTREDVTCPICMDLMYEPAALACGHKFCSRCAISAAGHADSASVVRFRDLLRVRTRDASCPMCRAQFVAQGEVGVFEAGAELPHVGQLIRQRFSQEWKERHDEELAEQAKRAPPPRRWFGGHSVERHAT</sequence>
<keyword evidence="2 4" id="KW-0863">Zinc-finger</keyword>
<dbReference type="GO" id="GO:0008270">
    <property type="term" value="F:zinc ion binding"/>
    <property type="evidence" value="ECO:0007669"/>
    <property type="project" value="UniProtKB-KW"/>
</dbReference>
<evidence type="ECO:0000256" key="1">
    <source>
        <dbReference type="ARBA" id="ARBA00022723"/>
    </source>
</evidence>
<accession>A0AAW1PRY1</accession>
<evidence type="ECO:0000259" key="6">
    <source>
        <dbReference type="PROSITE" id="PS50089"/>
    </source>
</evidence>
<evidence type="ECO:0000256" key="5">
    <source>
        <dbReference type="SAM" id="MobiDB-lite"/>
    </source>
</evidence>
<dbReference type="PANTHER" id="PTHR46764">
    <property type="entry name" value="E3 UBIQUITIN-PROTEIN LIGASE BAH1"/>
    <property type="match status" value="1"/>
</dbReference>
<proteinExistence type="predicted"/>
<organism evidence="7 8">
    <name type="scientific">Symbiochloris irregularis</name>
    <dbReference type="NCBI Taxonomy" id="706552"/>
    <lineage>
        <taxon>Eukaryota</taxon>
        <taxon>Viridiplantae</taxon>
        <taxon>Chlorophyta</taxon>
        <taxon>core chlorophytes</taxon>
        <taxon>Trebouxiophyceae</taxon>
        <taxon>Trebouxiales</taxon>
        <taxon>Trebouxiaceae</taxon>
        <taxon>Symbiochloris</taxon>
    </lineage>
</organism>
<evidence type="ECO:0000256" key="2">
    <source>
        <dbReference type="ARBA" id="ARBA00022771"/>
    </source>
</evidence>
<dbReference type="InterPro" id="IPR033326">
    <property type="entry name" value="BAH1"/>
</dbReference>
<feature type="domain" description="RING-type" evidence="6">
    <location>
        <begin position="203"/>
        <end position="259"/>
    </location>
</feature>
<keyword evidence="1" id="KW-0479">Metal-binding</keyword>
<dbReference type="Gene3D" id="3.30.40.10">
    <property type="entry name" value="Zinc/RING finger domain, C3HC4 (zinc finger)"/>
    <property type="match status" value="1"/>
</dbReference>
<keyword evidence="3" id="KW-0862">Zinc</keyword>
<feature type="compositionally biased region" description="Basic and acidic residues" evidence="5">
    <location>
        <begin position="295"/>
        <end position="305"/>
    </location>
</feature>
<dbReference type="InterPro" id="IPR013083">
    <property type="entry name" value="Znf_RING/FYVE/PHD"/>
</dbReference>
<evidence type="ECO:0000256" key="4">
    <source>
        <dbReference type="PROSITE-ProRule" id="PRU00175"/>
    </source>
</evidence>
<dbReference type="Proteomes" id="UP001465755">
    <property type="component" value="Unassembled WGS sequence"/>
</dbReference>
<name>A0AAW1PRY1_9CHLO</name>
<dbReference type="SMART" id="SM00184">
    <property type="entry name" value="RING"/>
    <property type="match status" value="1"/>
</dbReference>
<dbReference type="EMBL" id="JALJOQ010000011">
    <property type="protein sequence ID" value="KAK9811160.1"/>
    <property type="molecule type" value="Genomic_DNA"/>
</dbReference>
<dbReference type="SUPFAM" id="SSF57850">
    <property type="entry name" value="RING/U-box"/>
    <property type="match status" value="1"/>
</dbReference>
<dbReference type="AlphaFoldDB" id="A0AAW1PRY1"/>
<dbReference type="PANTHER" id="PTHR46764:SF2">
    <property type="entry name" value="E3 UBIQUITIN-PROTEIN LIGASE BAH1-LIKE-RELATED"/>
    <property type="match status" value="1"/>
</dbReference>
<protein>
    <recommendedName>
        <fullName evidence="6">RING-type domain-containing protein</fullName>
    </recommendedName>
</protein>
<comment type="caution">
    <text evidence="7">The sequence shown here is derived from an EMBL/GenBank/DDBJ whole genome shotgun (WGS) entry which is preliminary data.</text>
</comment>
<dbReference type="PROSITE" id="PS50089">
    <property type="entry name" value="ZF_RING_2"/>
    <property type="match status" value="1"/>
</dbReference>